<dbReference type="Proteomes" id="UP001174677">
    <property type="component" value="Chromosome 1"/>
</dbReference>
<protein>
    <recommendedName>
        <fullName evidence="4">Protein EARLY FLOWERING 3</fullName>
    </recommendedName>
</protein>
<feature type="compositionally biased region" description="Low complexity" evidence="1">
    <location>
        <begin position="51"/>
        <end position="75"/>
    </location>
</feature>
<sequence>MMRGLKDEEKVISPMFPRLHVNDTEKRGPRAPPRNKMALYEQLSIPSQRFSSGSSPMLPLPPNSGRSSVPSMSSSHGGGYERSVFTPFCNSPAPSHSEKPFSQSFSGVKPSSKMESQVRKSMSSRNDQSLNITQQLSSSAKCNSFHSYNFSNFKSFSLKKLGDESDFRVPSSAQSGAVLHCSSSQQSKDQENRPCWNLSFSMHFQNVSEKQKKGAGSINQKARESMRNQNEENTNMSEACQDPMERSASVPSILDKPSADVSSSPSGKVKSSESLKRAHPLSNQEHRSSSLVVLKSLHGKSELLNQNFVVMQAEKNYKDNFLMESAGVIGKENASKVRSETCPRLSLGNDIRSHNGIENGRKNLEDKQQVSLQVGNVEQHDDVLETTMVDSLSALDINPDELVRVIGEKQFWKARRTIVNQQRVFTVQVFELHRIMKVQKLIAGSPELFLEENIYLGKAPSKSPLGKKFPSENAIEQPSLIVKPKDSSHKQYAAAEFADENVVGKLPLPSVNNETGKGLLTHQSNYASYSEGALPAPVATNTRPSPWCFLPPGNQWLVPVMSPSEGLVYKPYTGPCPPTAGFRGPVYGNCGPMSLTAGNGDFLNAAYGVPASHQQGIGILASTPHLGQTYFPPYGMPVMTPSISGSAVEQVSPFTGPQSKDNQPSVGDINFNFPHQSSCNMSSQMSRVISHIGKFRASKESELQGSTASGPSERPKGDALPLFPTEPTAQASDQNAQTIEPRTSVVRVVPHNPRSATESAARILRSIQEERKQYD</sequence>
<feature type="compositionally biased region" description="Polar residues" evidence="1">
    <location>
        <begin position="88"/>
        <end position="106"/>
    </location>
</feature>
<keyword evidence="3" id="KW-1185">Reference proteome</keyword>
<feature type="region of interest" description="Disordered" evidence="1">
    <location>
        <begin position="208"/>
        <end position="289"/>
    </location>
</feature>
<dbReference type="EMBL" id="JARPOI010000001">
    <property type="protein sequence ID" value="KAJ9190289.1"/>
    <property type="molecule type" value="Genomic_DNA"/>
</dbReference>
<evidence type="ECO:0000313" key="3">
    <source>
        <dbReference type="Proteomes" id="UP001174677"/>
    </source>
</evidence>
<feature type="compositionally biased region" description="Polar residues" evidence="1">
    <location>
        <begin position="727"/>
        <end position="741"/>
    </location>
</feature>
<gene>
    <name evidence="2" type="ORF">P3X46_001508</name>
</gene>
<dbReference type="InterPro" id="IPR039319">
    <property type="entry name" value="ELF3-like"/>
</dbReference>
<organism evidence="2 3">
    <name type="scientific">Hevea brasiliensis</name>
    <name type="common">Para rubber tree</name>
    <name type="synonym">Siphonia brasiliensis</name>
    <dbReference type="NCBI Taxonomy" id="3981"/>
    <lineage>
        <taxon>Eukaryota</taxon>
        <taxon>Viridiplantae</taxon>
        <taxon>Streptophyta</taxon>
        <taxon>Embryophyta</taxon>
        <taxon>Tracheophyta</taxon>
        <taxon>Spermatophyta</taxon>
        <taxon>Magnoliopsida</taxon>
        <taxon>eudicotyledons</taxon>
        <taxon>Gunneridae</taxon>
        <taxon>Pentapetalae</taxon>
        <taxon>rosids</taxon>
        <taxon>fabids</taxon>
        <taxon>Malpighiales</taxon>
        <taxon>Euphorbiaceae</taxon>
        <taxon>Crotonoideae</taxon>
        <taxon>Micrandreae</taxon>
        <taxon>Hevea</taxon>
    </lineage>
</organism>
<proteinExistence type="predicted"/>
<comment type="caution">
    <text evidence="2">The sequence shown here is derived from an EMBL/GenBank/DDBJ whole genome shotgun (WGS) entry which is preliminary data.</text>
</comment>
<feature type="region of interest" description="Disordered" evidence="1">
    <location>
        <begin position="696"/>
        <end position="775"/>
    </location>
</feature>
<dbReference type="PANTHER" id="PTHR34281:SF7">
    <property type="entry name" value="PROTEIN EARLY FLOWERING 3"/>
    <property type="match status" value="1"/>
</dbReference>
<accession>A0ABQ9NDC6</accession>
<evidence type="ECO:0000313" key="2">
    <source>
        <dbReference type="EMBL" id="KAJ9190289.1"/>
    </source>
</evidence>
<feature type="region of interest" description="Disordered" evidence="1">
    <location>
        <begin position="46"/>
        <end position="129"/>
    </location>
</feature>
<feature type="compositionally biased region" description="Polar residues" evidence="1">
    <location>
        <begin position="113"/>
        <end position="129"/>
    </location>
</feature>
<dbReference type="PANTHER" id="PTHR34281">
    <property type="entry name" value="PROTEIN EARLY FLOWERING 3"/>
    <property type="match status" value="1"/>
</dbReference>
<evidence type="ECO:0000256" key="1">
    <source>
        <dbReference type="SAM" id="MobiDB-lite"/>
    </source>
</evidence>
<reference evidence="2" key="1">
    <citation type="journal article" date="2023" name="Plant Biotechnol. J.">
        <title>Chromosome-level wild Hevea brasiliensis genome provides new tools for genomic-assisted breeding and valuable loci to elevate rubber yield.</title>
        <authorList>
            <person name="Cheng H."/>
            <person name="Song X."/>
            <person name="Hu Y."/>
            <person name="Wu T."/>
            <person name="Yang Q."/>
            <person name="An Z."/>
            <person name="Feng S."/>
            <person name="Deng Z."/>
            <person name="Wu W."/>
            <person name="Zeng X."/>
            <person name="Tu M."/>
            <person name="Wang X."/>
            <person name="Huang H."/>
        </authorList>
    </citation>
    <scope>NUCLEOTIDE SEQUENCE</scope>
    <source>
        <strain evidence="2">MT/VB/25A 57/8</strain>
    </source>
</reference>
<evidence type="ECO:0008006" key="4">
    <source>
        <dbReference type="Google" id="ProtNLM"/>
    </source>
</evidence>
<feature type="compositionally biased region" description="Basic and acidic residues" evidence="1">
    <location>
        <begin position="221"/>
        <end position="230"/>
    </location>
</feature>
<name>A0ABQ9NDC6_HEVBR</name>
<feature type="region of interest" description="Disordered" evidence="1">
    <location>
        <begin position="16"/>
        <end position="35"/>
    </location>
</feature>